<dbReference type="RefSeq" id="WP_397089855.1">
    <property type="nucleotide sequence ID" value="NZ_JBITGY010000013.1"/>
</dbReference>
<reference evidence="2 3" key="1">
    <citation type="submission" date="2024-10" db="EMBL/GenBank/DDBJ databases">
        <title>The Natural Products Discovery Center: Release of the First 8490 Sequenced Strains for Exploring Actinobacteria Biosynthetic Diversity.</title>
        <authorList>
            <person name="Kalkreuter E."/>
            <person name="Kautsar S.A."/>
            <person name="Yang D."/>
            <person name="Bader C.D."/>
            <person name="Teijaro C.N."/>
            <person name="Fluegel L."/>
            <person name="Davis C.M."/>
            <person name="Simpson J.R."/>
            <person name="Lauterbach L."/>
            <person name="Steele A.D."/>
            <person name="Gui C."/>
            <person name="Meng S."/>
            <person name="Li G."/>
            <person name="Viehrig K."/>
            <person name="Ye F."/>
            <person name="Su P."/>
            <person name="Kiefer A.F."/>
            <person name="Nichols A."/>
            <person name="Cepeda A.J."/>
            <person name="Yan W."/>
            <person name="Fan B."/>
            <person name="Jiang Y."/>
            <person name="Adhikari A."/>
            <person name="Zheng C.-J."/>
            <person name="Schuster L."/>
            <person name="Cowan T.M."/>
            <person name="Smanski M.J."/>
            <person name="Chevrette M.G."/>
            <person name="De Carvalho L.P.S."/>
            <person name="Shen B."/>
        </authorList>
    </citation>
    <scope>NUCLEOTIDE SEQUENCE [LARGE SCALE GENOMIC DNA]</scope>
    <source>
        <strain evidence="2 3">NPDC050545</strain>
    </source>
</reference>
<evidence type="ECO:0000313" key="2">
    <source>
        <dbReference type="EMBL" id="MFI6504098.1"/>
    </source>
</evidence>
<gene>
    <name evidence="2" type="ORF">ACIBG2_42400</name>
</gene>
<dbReference type="SUPFAM" id="SSF53335">
    <property type="entry name" value="S-adenosyl-L-methionine-dependent methyltransferases"/>
    <property type="match status" value="1"/>
</dbReference>
<dbReference type="GO" id="GO:0032259">
    <property type="term" value="P:methylation"/>
    <property type="evidence" value="ECO:0007669"/>
    <property type="project" value="UniProtKB-KW"/>
</dbReference>
<comment type="caution">
    <text evidence="2">The sequence shown here is derived from an EMBL/GenBank/DDBJ whole genome shotgun (WGS) entry which is preliminary data.</text>
</comment>
<keyword evidence="2" id="KW-0489">Methyltransferase</keyword>
<dbReference type="InterPro" id="IPR036388">
    <property type="entry name" value="WH-like_DNA-bd_sf"/>
</dbReference>
<organism evidence="2 3">
    <name type="scientific">Nonomuraea typhae</name>
    <dbReference type="NCBI Taxonomy" id="2603600"/>
    <lineage>
        <taxon>Bacteria</taxon>
        <taxon>Bacillati</taxon>
        <taxon>Actinomycetota</taxon>
        <taxon>Actinomycetes</taxon>
        <taxon>Streptosporangiales</taxon>
        <taxon>Streptosporangiaceae</taxon>
        <taxon>Nonomuraea</taxon>
    </lineage>
</organism>
<dbReference type="EMBL" id="JBITGY010000013">
    <property type="protein sequence ID" value="MFI6504098.1"/>
    <property type="molecule type" value="Genomic_DNA"/>
</dbReference>
<evidence type="ECO:0000313" key="3">
    <source>
        <dbReference type="Proteomes" id="UP001612741"/>
    </source>
</evidence>
<dbReference type="Pfam" id="PF13649">
    <property type="entry name" value="Methyltransf_25"/>
    <property type="match status" value="1"/>
</dbReference>
<dbReference type="InterPro" id="IPR041698">
    <property type="entry name" value="Methyltransf_25"/>
</dbReference>
<proteinExistence type="predicted"/>
<dbReference type="Gene3D" id="1.10.10.10">
    <property type="entry name" value="Winged helix-like DNA-binding domain superfamily/Winged helix DNA-binding domain"/>
    <property type="match status" value="1"/>
</dbReference>
<accession>A0ABW7Z7D9</accession>
<dbReference type="SUPFAM" id="SSF46785">
    <property type="entry name" value="Winged helix' DNA-binding domain"/>
    <property type="match status" value="1"/>
</dbReference>
<feature type="domain" description="Methyltransferase" evidence="1">
    <location>
        <begin position="155"/>
        <end position="216"/>
    </location>
</feature>
<dbReference type="Gene3D" id="3.40.50.150">
    <property type="entry name" value="Vaccinia Virus protein VP39"/>
    <property type="match status" value="1"/>
</dbReference>
<name>A0ABW7Z7D9_9ACTN</name>
<sequence>MDFEHRLVEAIQPIRHLAIAHALYTIMDNGVYAALQGEPGVPSGTLATRLNLDEDRLEALCVYLANEGYLARRAGGWRLTVKAEQLAPFRPWYTLLVGGYAQTFAQLPQVLRAGAPYASRDGAKVGEGSCGMSMFDALPLAGELLDELPGEGLTVVDLGCGDGAFLTELVRRRPGLRGVGVEPDETGSRLAAERVEREGLGDRVTIHRGRAADAAALVRETEGPVCFLTAFVLQEMLEQDGADAVESLLRTAMRTRPGAHWLVIEVDHRLGDRQAMAHALGTAYYNPYFLLHAITEQRLERREVWEAMFASAGLETVAFAHPDERVDSTRFELGYLLCAKG</sequence>
<keyword evidence="3" id="KW-1185">Reference proteome</keyword>
<keyword evidence="2" id="KW-0808">Transferase</keyword>
<dbReference type="InterPro" id="IPR036390">
    <property type="entry name" value="WH_DNA-bd_sf"/>
</dbReference>
<dbReference type="GO" id="GO:0008168">
    <property type="term" value="F:methyltransferase activity"/>
    <property type="evidence" value="ECO:0007669"/>
    <property type="project" value="UniProtKB-KW"/>
</dbReference>
<protein>
    <submittedName>
        <fullName evidence="2">Methyltransferase domain-containing protein</fullName>
    </submittedName>
</protein>
<dbReference type="Proteomes" id="UP001612741">
    <property type="component" value="Unassembled WGS sequence"/>
</dbReference>
<dbReference type="CDD" id="cd02440">
    <property type="entry name" value="AdoMet_MTases"/>
    <property type="match status" value="1"/>
</dbReference>
<dbReference type="InterPro" id="IPR029063">
    <property type="entry name" value="SAM-dependent_MTases_sf"/>
</dbReference>
<evidence type="ECO:0000259" key="1">
    <source>
        <dbReference type="Pfam" id="PF13649"/>
    </source>
</evidence>